<comment type="caution">
    <text evidence="1">The sequence shown here is derived from an EMBL/GenBank/DDBJ whole genome shotgun (WGS) entry which is preliminary data.</text>
</comment>
<dbReference type="Pfam" id="PF13692">
    <property type="entry name" value="Glyco_trans_1_4"/>
    <property type="match status" value="1"/>
</dbReference>
<evidence type="ECO:0000313" key="1">
    <source>
        <dbReference type="EMBL" id="NMH97412.1"/>
    </source>
</evidence>
<proteinExistence type="predicted"/>
<dbReference type="Proteomes" id="UP000820669">
    <property type="component" value="Unassembled WGS sequence"/>
</dbReference>
<dbReference type="EMBL" id="JAAXLA010000012">
    <property type="protein sequence ID" value="NMH97412.1"/>
    <property type="molecule type" value="Genomic_DNA"/>
</dbReference>
<accession>A0ABX1S956</accession>
<keyword evidence="2" id="KW-1185">Reference proteome</keyword>
<dbReference type="SUPFAM" id="SSF53756">
    <property type="entry name" value="UDP-Glycosyltransferase/glycogen phosphorylase"/>
    <property type="match status" value="1"/>
</dbReference>
<dbReference type="CDD" id="cd03801">
    <property type="entry name" value="GT4_PimA-like"/>
    <property type="match status" value="1"/>
</dbReference>
<organism evidence="1 2">
    <name type="scientific">Pseudonocardia acidicola</name>
    <dbReference type="NCBI Taxonomy" id="2724939"/>
    <lineage>
        <taxon>Bacteria</taxon>
        <taxon>Bacillati</taxon>
        <taxon>Actinomycetota</taxon>
        <taxon>Actinomycetes</taxon>
        <taxon>Pseudonocardiales</taxon>
        <taxon>Pseudonocardiaceae</taxon>
        <taxon>Pseudonocardia</taxon>
    </lineage>
</organism>
<dbReference type="Gene3D" id="3.40.50.2000">
    <property type="entry name" value="Glycogen Phosphorylase B"/>
    <property type="match status" value="2"/>
</dbReference>
<sequence>MDRTGLLAFCPARFGPEIAGGAEIVLRRMAHLLQVRGWDVEILTTCATDHHSWRNVLPAGASHEGGLRVRRFPVVDDHIPERQDLERRILGGEPLTVAEQQRWMNAGMRVPELFHHILDVAEDYRALVFTPYPFWVTFACSQVAPERSVLWTCLHDEPYAHLELFRPVLSGVGGLFFQSRPEHDLAHRLVPDLAPHAEVGCGVEVPERYDPEGFRERYGIRGRFLLYAGRREGAKGWDGLLDAFAATTGHLDLPFSLVTMGVGEVRPPAAISDRVVDLGFLPDRERDNAFAAADAYLQPSRYEAFSRTMMEAWLAGTPVVADAGSAVTAWHCRRSGAGLLYSDVHEFGQCLQFLADAPEAAARLAEGGREYVLADYRWDAVLDRVEACLDEWTTGKS</sequence>
<dbReference type="PANTHER" id="PTHR12526">
    <property type="entry name" value="GLYCOSYLTRANSFERASE"/>
    <property type="match status" value="1"/>
</dbReference>
<protein>
    <submittedName>
        <fullName evidence="1">Glycosyltransferase family 4 protein</fullName>
    </submittedName>
</protein>
<gene>
    <name evidence="1" type="ORF">HF526_08830</name>
</gene>
<dbReference type="PANTHER" id="PTHR12526:SF584">
    <property type="entry name" value="GLYCOSYLTRANSFERASE"/>
    <property type="match status" value="1"/>
</dbReference>
<evidence type="ECO:0000313" key="2">
    <source>
        <dbReference type="Proteomes" id="UP000820669"/>
    </source>
</evidence>
<dbReference type="RefSeq" id="WP_169380862.1">
    <property type="nucleotide sequence ID" value="NZ_JAAXLA010000012.1"/>
</dbReference>
<name>A0ABX1S956_9PSEU</name>
<reference evidence="1 2" key="1">
    <citation type="submission" date="2020-04" db="EMBL/GenBank/DDBJ databases">
        <authorList>
            <person name="Klaysubun C."/>
            <person name="Duangmal K."/>
            <person name="Lipun K."/>
        </authorList>
    </citation>
    <scope>NUCLEOTIDE SEQUENCE [LARGE SCALE GENOMIC DNA]</scope>
    <source>
        <strain evidence="1 2">K10HN5</strain>
    </source>
</reference>